<dbReference type="InterPro" id="IPR021961">
    <property type="entry name" value="McrB_DNA-bd"/>
</dbReference>
<feature type="domain" description="Type IV methyl-directed restriction enzyme EcoKMcrB subunit DNA-binding" evidence="1">
    <location>
        <begin position="18"/>
        <end position="201"/>
    </location>
</feature>
<protein>
    <submittedName>
        <fullName evidence="3">Uncharacterized protein</fullName>
    </submittedName>
</protein>
<dbReference type="Gene3D" id="3.30.920.90">
    <property type="match status" value="1"/>
</dbReference>
<evidence type="ECO:0000259" key="2">
    <source>
        <dbReference type="Pfam" id="PF13020"/>
    </source>
</evidence>
<organism evidence="3 4">
    <name type="scientific">Actinokineospora iranica</name>
    <dbReference type="NCBI Taxonomy" id="1271860"/>
    <lineage>
        <taxon>Bacteria</taxon>
        <taxon>Bacillati</taxon>
        <taxon>Actinomycetota</taxon>
        <taxon>Actinomycetes</taxon>
        <taxon>Pseudonocardiales</taxon>
        <taxon>Pseudonocardiaceae</taxon>
        <taxon>Actinokineospora</taxon>
    </lineage>
</organism>
<dbReference type="STRING" id="1271860.SAMN05216174_102326"/>
<dbReference type="Pfam" id="PF12102">
    <property type="entry name" value="MrcB_N"/>
    <property type="match status" value="1"/>
</dbReference>
<dbReference type="AlphaFoldDB" id="A0A1G6M1D3"/>
<feature type="domain" description="Protein NO VEIN C-terminal" evidence="2">
    <location>
        <begin position="248"/>
        <end position="326"/>
    </location>
</feature>
<evidence type="ECO:0000259" key="1">
    <source>
        <dbReference type="Pfam" id="PF12102"/>
    </source>
</evidence>
<evidence type="ECO:0000313" key="3">
    <source>
        <dbReference type="EMBL" id="SDC49124.1"/>
    </source>
</evidence>
<evidence type="ECO:0000313" key="4">
    <source>
        <dbReference type="Proteomes" id="UP000199501"/>
    </source>
</evidence>
<reference evidence="4" key="1">
    <citation type="submission" date="2016-10" db="EMBL/GenBank/DDBJ databases">
        <authorList>
            <person name="Varghese N."/>
            <person name="Submissions S."/>
        </authorList>
    </citation>
    <scope>NUCLEOTIDE SEQUENCE [LARGE SCALE GENOMIC DNA]</scope>
    <source>
        <strain evidence="4">IBRC-M 10403</strain>
    </source>
</reference>
<dbReference type="OrthoDB" id="9802640at2"/>
<proteinExistence type="predicted"/>
<dbReference type="Pfam" id="PF13020">
    <property type="entry name" value="NOV_C"/>
    <property type="match status" value="1"/>
</dbReference>
<gene>
    <name evidence="3" type="ORF">SAMN05216174_102326</name>
</gene>
<accession>A0A1G6M1D3</accession>
<dbReference type="InterPro" id="IPR024975">
    <property type="entry name" value="NOV_C"/>
</dbReference>
<name>A0A1G6M1D3_9PSEU</name>
<keyword evidence="4" id="KW-1185">Reference proteome</keyword>
<sequence length="372" mass="40803">MVAMRDFLHEVLILQSKYSADNTPEMARRGRLIRHEIPQRLRALVTERISLRGGGVNDLKVGGRDGTGKKTFIPWVRVHSESRSPSATVGWYVVYLFSASGDRVYLSLNQGTTKWTNGAFVPRPEPELRSRVRWARQVLADRLVDGFVSTEAISLGVDKGLGRAYEVGNVAAVAYDRDELPDEGVLADDLAFLVDLLQELYAEADRSLAIPGEPAAEIADALTAADESAGRRNRSFGYRLTAAERRAIEQHAVSVTTDYLVSQGFKVSDVGATHSFDLDARRAGERVFVEVKGTTSNGAEIVLTKAEVELHLEKYPKNMLAVVTDIALDRKAEPPTATAGVLRVTHPWQVDSTLLTPLTFRYAVPDLLSSGG</sequence>
<dbReference type="Proteomes" id="UP000199501">
    <property type="component" value="Unassembled WGS sequence"/>
</dbReference>
<dbReference type="EMBL" id="FMZZ01000002">
    <property type="protein sequence ID" value="SDC49124.1"/>
    <property type="molecule type" value="Genomic_DNA"/>
</dbReference>